<name>A0ACB9I5U7_9ASTR</name>
<dbReference type="Proteomes" id="UP001056120">
    <property type="component" value="Linkage Group LG10"/>
</dbReference>
<accession>A0ACB9I5U7</accession>
<dbReference type="EMBL" id="CM042027">
    <property type="protein sequence ID" value="KAI3802953.1"/>
    <property type="molecule type" value="Genomic_DNA"/>
</dbReference>
<protein>
    <submittedName>
        <fullName evidence="1">Uncharacterized protein</fullName>
    </submittedName>
</protein>
<comment type="caution">
    <text evidence="1">The sequence shown here is derived from an EMBL/GenBank/DDBJ whole genome shotgun (WGS) entry which is preliminary data.</text>
</comment>
<organism evidence="1 2">
    <name type="scientific">Smallanthus sonchifolius</name>
    <dbReference type="NCBI Taxonomy" id="185202"/>
    <lineage>
        <taxon>Eukaryota</taxon>
        <taxon>Viridiplantae</taxon>
        <taxon>Streptophyta</taxon>
        <taxon>Embryophyta</taxon>
        <taxon>Tracheophyta</taxon>
        <taxon>Spermatophyta</taxon>
        <taxon>Magnoliopsida</taxon>
        <taxon>eudicotyledons</taxon>
        <taxon>Gunneridae</taxon>
        <taxon>Pentapetalae</taxon>
        <taxon>asterids</taxon>
        <taxon>campanulids</taxon>
        <taxon>Asterales</taxon>
        <taxon>Asteraceae</taxon>
        <taxon>Asteroideae</taxon>
        <taxon>Heliantheae alliance</taxon>
        <taxon>Millerieae</taxon>
        <taxon>Smallanthus</taxon>
    </lineage>
</organism>
<evidence type="ECO:0000313" key="2">
    <source>
        <dbReference type="Proteomes" id="UP001056120"/>
    </source>
</evidence>
<evidence type="ECO:0000313" key="1">
    <source>
        <dbReference type="EMBL" id="KAI3802953.1"/>
    </source>
</evidence>
<keyword evidence="2" id="KW-1185">Reference proteome</keyword>
<gene>
    <name evidence="1" type="ORF">L1987_31100</name>
</gene>
<proteinExistence type="predicted"/>
<reference evidence="2" key="1">
    <citation type="journal article" date="2022" name="Mol. Ecol. Resour.">
        <title>The genomes of chicory, endive, great burdock and yacon provide insights into Asteraceae palaeo-polyploidization history and plant inulin production.</title>
        <authorList>
            <person name="Fan W."/>
            <person name="Wang S."/>
            <person name="Wang H."/>
            <person name="Wang A."/>
            <person name="Jiang F."/>
            <person name="Liu H."/>
            <person name="Zhao H."/>
            <person name="Xu D."/>
            <person name="Zhang Y."/>
        </authorList>
    </citation>
    <scope>NUCLEOTIDE SEQUENCE [LARGE SCALE GENOMIC DNA]</scope>
    <source>
        <strain evidence="2">cv. Yunnan</strain>
    </source>
</reference>
<sequence length="788" mass="89323">MGLNSTTNEYLRLVDTLVGNKIPSDILSTLLIYTRPIYRAEREKRYSAPMVWIGMYIAAASLVCILAMVADLLHGLRKRKLWFPCKYFRINAAFLTIISIAMKLPVDLSGSMPGDVDQVAKLGSMAFMCTMMANLLPWLSTMDSNELWSNITALCLLVITMVVNVCIQIQTGVVSYKEDVPILHIILPKYKFKISKDRNVILASIYVTLLLLLLVIHVCSCLGILKSKKIIQSKYQEGHDRASKNIQPSSGELLAVEKLQKHVSNHWIMAESGSPQFISACSPTTSASGVICVLVTVLHTFTLSWTTEAILSMDCDSDYGKSMILILIVQSIGVVIGTIAPLSRCFTTLSFKVSRTIISNHFKIFKVECYWAWKLYDWKHASLNLPFRSHSLNVVIEILKKLILNFCIEFQEGVVVVCKIIALIPFVFMICVLYCFRCLKWLFKDIYSSLRDKYYHLERIEDLRPYVLQLEDEIEFAERTLGGLSKSVKQLIQNGQKNQPNINLMKLIKQYPTSGFHGVAKFDHIDQYRNHVPFLLLIEQYQDCWSLPVVTLTSIALSLPKIENKVVDSLRNGVWEGLAYVTHVEENLNATDDCVSIQEAAKTLWQGVNLSLKWLGCKLKDPAFQEKTARQIVEWFMNTAENIVYSEDTSKDNTESVDNDSTHRSICASSMYRITKTILLTYRDDIDDKVSQEKLFDSLSSMITDIMAACLTNLPQVITMKCHTSLIEEREARVEDAAQLLGETTQIIKTLQDRGIPGMNPIDLPFIDKWRAYLGDPCMHNSLKPMSS</sequence>
<reference evidence="1 2" key="2">
    <citation type="journal article" date="2022" name="Mol. Ecol. Resour.">
        <title>The genomes of chicory, endive, great burdock and yacon provide insights into Asteraceae paleo-polyploidization history and plant inulin production.</title>
        <authorList>
            <person name="Fan W."/>
            <person name="Wang S."/>
            <person name="Wang H."/>
            <person name="Wang A."/>
            <person name="Jiang F."/>
            <person name="Liu H."/>
            <person name="Zhao H."/>
            <person name="Xu D."/>
            <person name="Zhang Y."/>
        </authorList>
    </citation>
    <scope>NUCLEOTIDE SEQUENCE [LARGE SCALE GENOMIC DNA]</scope>
    <source>
        <strain evidence="2">cv. Yunnan</strain>
        <tissue evidence="1">Leaves</tissue>
    </source>
</reference>